<dbReference type="STRING" id="1262450.S3C3D7"/>
<dbReference type="OrthoDB" id="2015213at2759"/>
<dbReference type="PRINTS" id="PR01210">
    <property type="entry name" value="GGTRANSPTASE"/>
</dbReference>
<sequence length="660" mass="69400">MRMTTNTPGDPFFPFQSRRSVVYGTRGMVACSNPLAAQAGIAVLNAGGNAADAAVAVSAVLAVVDPPMTGIGGDSFALYFDATSGKVRGLNASGRTPAAATRDTVLLSLGLKGDGDEVPVQLPHTSPHAITVPAGAASWVDTVEQFGSRALSLGQVLAPAITLADNGFPVSKLSAHYWRVAEKDLRKTPYEGDVPPANDSLLKAGKGSELRAPEEGELMKNTDLATTLRKLAKEGKKGFYEGDIADRIVAACRAKGCLMTLGDLKRHAELPPDISEALCMPVSITAGTGSATTADSRQSERLRLWEHPPNGQGIVALLAMGILGELERTGRTAPLHSLQHNSAEYLHVVASALRIAFADAGWFVSDPANESRDSGQDGNRQSSPGSLLDPAYLATRAALFDPARAFNPARGQPSVHAPLAPVPPTLLDVDCLAPSADAHMSTSDTVYLAVADSQGNGCSFVNSMSDLFGSCVVVQGAGFALPNRGHMFRLGPAEHPNVYAGGKRAYNTIIPAIITKDSSPIPELDTVFGVMGGFMQPQGHVQVLLNMHAFGMDPQTALDAPRVCVAPNYFWSPDRQAAGGTADAKGPEPENQLFVEEGVPPSVIDRLQDYGYAITEVKSFARSLFGRGQVVRSKTDPVTKDRVYAAGSDGRGDGHAVPLY</sequence>
<dbReference type="InterPro" id="IPR029055">
    <property type="entry name" value="Ntn_hydrolases_N"/>
</dbReference>
<evidence type="ECO:0000256" key="1">
    <source>
        <dbReference type="SAM" id="MobiDB-lite"/>
    </source>
</evidence>
<dbReference type="VEuPathDB" id="FungiDB:F503_02419"/>
<reference evidence="2 3" key="1">
    <citation type="journal article" date="2013" name="BMC Genomics">
        <title>The genome and transcriptome of the pine saprophyte Ophiostoma piceae, and a comparison with the bark beetle-associated pine pathogen Grosmannia clavigera.</title>
        <authorList>
            <person name="Haridas S."/>
            <person name="Wang Y."/>
            <person name="Lim L."/>
            <person name="Massoumi Alamouti S."/>
            <person name="Jackman S."/>
            <person name="Docking R."/>
            <person name="Robertson G."/>
            <person name="Birol I."/>
            <person name="Bohlmann J."/>
            <person name="Breuil C."/>
        </authorList>
    </citation>
    <scope>NUCLEOTIDE SEQUENCE [LARGE SCALE GENOMIC DNA]</scope>
    <source>
        <strain evidence="2 3">UAMH 11346</strain>
    </source>
</reference>
<dbReference type="InterPro" id="IPR043137">
    <property type="entry name" value="GGT_ssub_C"/>
</dbReference>
<dbReference type="PANTHER" id="PTHR43881">
    <property type="entry name" value="GAMMA-GLUTAMYLTRANSPEPTIDASE (AFU_ORTHOLOGUE AFUA_4G13580)"/>
    <property type="match status" value="1"/>
</dbReference>
<organism evidence="2 3">
    <name type="scientific">Ophiostoma piceae (strain UAMH 11346)</name>
    <name type="common">Sap stain fungus</name>
    <dbReference type="NCBI Taxonomy" id="1262450"/>
    <lineage>
        <taxon>Eukaryota</taxon>
        <taxon>Fungi</taxon>
        <taxon>Dikarya</taxon>
        <taxon>Ascomycota</taxon>
        <taxon>Pezizomycotina</taxon>
        <taxon>Sordariomycetes</taxon>
        <taxon>Sordariomycetidae</taxon>
        <taxon>Ophiostomatales</taxon>
        <taxon>Ophiostomataceae</taxon>
        <taxon>Ophiostoma</taxon>
    </lineage>
</organism>
<proteinExistence type="predicted"/>
<dbReference type="PANTHER" id="PTHR43881:SF1">
    <property type="entry name" value="GAMMA-GLUTAMYLTRANSPEPTIDASE (AFU_ORTHOLOGUE AFUA_4G13580)"/>
    <property type="match status" value="1"/>
</dbReference>
<dbReference type="Gene3D" id="1.10.246.130">
    <property type="match status" value="1"/>
</dbReference>
<dbReference type="InterPro" id="IPR052896">
    <property type="entry name" value="GGT-like_enzyme"/>
</dbReference>
<dbReference type="Proteomes" id="UP000016923">
    <property type="component" value="Unassembled WGS sequence"/>
</dbReference>
<evidence type="ECO:0000313" key="2">
    <source>
        <dbReference type="EMBL" id="EPE06291.1"/>
    </source>
</evidence>
<keyword evidence="3" id="KW-1185">Reference proteome</keyword>
<accession>S3C3D7</accession>
<dbReference type="EMBL" id="KE148153">
    <property type="protein sequence ID" value="EPE06291.1"/>
    <property type="molecule type" value="Genomic_DNA"/>
</dbReference>
<protein>
    <submittedName>
        <fullName evidence="2">Gamma-glutamyltranspeptidase</fullName>
    </submittedName>
</protein>
<evidence type="ECO:0000313" key="3">
    <source>
        <dbReference type="Proteomes" id="UP000016923"/>
    </source>
</evidence>
<gene>
    <name evidence="2" type="ORF">F503_02419</name>
</gene>
<dbReference type="AlphaFoldDB" id="S3C3D7"/>
<feature type="compositionally biased region" description="Polar residues" evidence="1">
    <location>
        <begin position="376"/>
        <end position="385"/>
    </location>
</feature>
<dbReference type="HOGENOM" id="CLU_014813_3_1_1"/>
<dbReference type="eggNOG" id="KOG2410">
    <property type="taxonomic scope" value="Eukaryota"/>
</dbReference>
<dbReference type="Gene3D" id="3.60.20.40">
    <property type="match status" value="1"/>
</dbReference>
<feature type="region of interest" description="Disordered" evidence="1">
    <location>
        <begin position="368"/>
        <end position="387"/>
    </location>
</feature>
<dbReference type="InterPro" id="IPR043138">
    <property type="entry name" value="GGT_lsub"/>
</dbReference>
<dbReference type="Pfam" id="PF01019">
    <property type="entry name" value="G_glu_transpept"/>
    <property type="match status" value="1"/>
</dbReference>
<dbReference type="SUPFAM" id="SSF56235">
    <property type="entry name" value="N-terminal nucleophile aminohydrolases (Ntn hydrolases)"/>
    <property type="match status" value="1"/>
</dbReference>
<name>S3C3D7_OPHP1</name>